<organism evidence="2 3">
    <name type="scientific">Dokdonia sinensis</name>
    <dbReference type="NCBI Taxonomy" id="2479847"/>
    <lineage>
        <taxon>Bacteria</taxon>
        <taxon>Pseudomonadati</taxon>
        <taxon>Bacteroidota</taxon>
        <taxon>Flavobacteriia</taxon>
        <taxon>Flavobacteriales</taxon>
        <taxon>Flavobacteriaceae</taxon>
        <taxon>Dokdonia</taxon>
    </lineage>
</organism>
<feature type="compositionally biased region" description="Basic and acidic residues" evidence="1">
    <location>
        <begin position="101"/>
        <end position="113"/>
    </location>
</feature>
<keyword evidence="3" id="KW-1185">Reference proteome</keyword>
<proteinExistence type="predicted"/>
<gene>
    <name evidence="2" type="ORF">EAX61_02285</name>
</gene>
<evidence type="ECO:0000313" key="3">
    <source>
        <dbReference type="Proteomes" id="UP000281985"/>
    </source>
</evidence>
<dbReference type="Pfam" id="PF09720">
    <property type="entry name" value="Unstab_antitox"/>
    <property type="match status" value="1"/>
</dbReference>
<evidence type="ECO:0008006" key="4">
    <source>
        <dbReference type="Google" id="ProtNLM"/>
    </source>
</evidence>
<dbReference type="Proteomes" id="UP000281985">
    <property type="component" value="Unassembled WGS sequence"/>
</dbReference>
<sequence length="113" mass="13608">MERYFYLFPWFATRVAFPYLSGLRRFLYETLDEEKEEEMSKLKEKLSRIVQEADDSLLEGLDNFVNHLREEQEPYNLSDAQKRELDQRMERYEAGEGMSHSWEDVKKSISKDA</sequence>
<dbReference type="EMBL" id="REFV01000002">
    <property type="protein sequence ID" value="RMB63243.1"/>
    <property type="molecule type" value="Genomic_DNA"/>
</dbReference>
<name>A0A3M0GNL4_9FLAO</name>
<protein>
    <recommendedName>
        <fullName evidence="4">Addiction module protein</fullName>
    </recommendedName>
</protein>
<dbReference type="InterPro" id="IPR013406">
    <property type="entry name" value="CHP02574_addiction_mod"/>
</dbReference>
<dbReference type="NCBIfam" id="TIGR02574">
    <property type="entry name" value="stabl_TIGR02574"/>
    <property type="match status" value="1"/>
</dbReference>
<reference evidence="2 3" key="1">
    <citation type="submission" date="2018-10" db="EMBL/GenBank/DDBJ databases">
        <title>Dokdonia luteus sp. nov., isolated from sea water.</title>
        <authorList>
            <person name="Zhou L.Y."/>
            <person name="Du Z.J."/>
        </authorList>
    </citation>
    <scope>NUCLEOTIDE SEQUENCE [LARGE SCALE GENOMIC DNA]</scope>
    <source>
        <strain evidence="2 3">SH27</strain>
    </source>
</reference>
<dbReference type="AlphaFoldDB" id="A0A3M0GNL4"/>
<accession>A0A3M0GNL4</accession>
<feature type="region of interest" description="Disordered" evidence="1">
    <location>
        <begin position="88"/>
        <end position="113"/>
    </location>
</feature>
<comment type="caution">
    <text evidence="2">The sequence shown here is derived from an EMBL/GenBank/DDBJ whole genome shotgun (WGS) entry which is preliminary data.</text>
</comment>
<evidence type="ECO:0000256" key="1">
    <source>
        <dbReference type="SAM" id="MobiDB-lite"/>
    </source>
</evidence>
<evidence type="ECO:0000313" key="2">
    <source>
        <dbReference type="EMBL" id="RMB63243.1"/>
    </source>
</evidence>